<reference evidence="2" key="3">
    <citation type="submission" date="2013-11" db="EMBL/GenBank/DDBJ databases">
        <title>The Genome Sequence of Phytophthora parasitica CJ05E6.</title>
        <authorList>
            <consortium name="The Broad Institute Genomics Platform"/>
            <person name="Russ C."/>
            <person name="Tyler B."/>
            <person name="Panabieres F."/>
            <person name="Shan W."/>
            <person name="Tripathy S."/>
            <person name="Grunwald N."/>
            <person name="Machado M."/>
            <person name="Johnson C.S."/>
            <person name="Arredondo F."/>
            <person name="Hong C."/>
            <person name="Coffey M."/>
            <person name="Young S.K."/>
            <person name="Zeng Q."/>
            <person name="Gargeya S."/>
            <person name="Fitzgerald M."/>
            <person name="Abouelleil A."/>
            <person name="Alvarado L."/>
            <person name="Chapman S.B."/>
            <person name="Gainer-Dewar J."/>
            <person name="Goldberg J."/>
            <person name="Griggs A."/>
            <person name="Gujja S."/>
            <person name="Hansen M."/>
            <person name="Howarth C."/>
            <person name="Imamovic A."/>
            <person name="Ireland A."/>
            <person name="Larimer J."/>
            <person name="McCowan C."/>
            <person name="Murphy C."/>
            <person name="Pearson M."/>
            <person name="Poon T.W."/>
            <person name="Priest M."/>
            <person name="Roberts A."/>
            <person name="Saif S."/>
            <person name="Shea T."/>
            <person name="Sykes S."/>
            <person name="Wortman J."/>
            <person name="Nusbaum C."/>
            <person name="Birren B."/>
        </authorList>
    </citation>
    <scope>NUCLEOTIDE SEQUENCE [LARGE SCALE GENOMIC DNA]</scope>
    <source>
        <strain evidence="2">CJ05E6</strain>
    </source>
</reference>
<organism evidence="1">
    <name type="scientific">Phytophthora nicotianae</name>
    <name type="common">Potato buckeye rot agent</name>
    <name type="synonym">Phytophthora parasitica</name>
    <dbReference type="NCBI Taxonomy" id="4792"/>
    <lineage>
        <taxon>Eukaryota</taxon>
        <taxon>Sar</taxon>
        <taxon>Stramenopiles</taxon>
        <taxon>Oomycota</taxon>
        <taxon>Peronosporomycetes</taxon>
        <taxon>Peronosporales</taxon>
        <taxon>Peronosporaceae</taxon>
        <taxon>Phytophthora</taxon>
    </lineage>
</organism>
<dbReference type="Proteomes" id="UP000054423">
    <property type="component" value="Unassembled WGS sequence"/>
</dbReference>
<evidence type="ECO:0000313" key="2">
    <source>
        <dbReference type="EMBL" id="ETL38024.1"/>
    </source>
</evidence>
<feature type="non-terminal residue" evidence="1">
    <location>
        <position position="1"/>
    </location>
</feature>
<name>W2GNM2_PHYNI</name>
<dbReference type="EMBL" id="KI680168">
    <property type="protein sequence ID" value="ETL91118.1"/>
    <property type="molecule type" value="Genomic_DNA"/>
</dbReference>
<evidence type="ECO:0000313" key="1">
    <source>
        <dbReference type="EMBL" id="ETK84587.1"/>
    </source>
</evidence>
<dbReference type="Proteomes" id="UP000053236">
    <property type="component" value="Unassembled WGS sequence"/>
</dbReference>
<protein>
    <submittedName>
        <fullName evidence="1">Uncharacterized protein</fullName>
    </submittedName>
</protein>
<dbReference type="EMBL" id="KI673438">
    <property type="protein sequence ID" value="ETL38024.1"/>
    <property type="molecule type" value="Genomic_DNA"/>
</dbReference>
<accession>W2GNM2</accession>
<gene>
    <name evidence="1" type="ORF">L915_10477</name>
    <name evidence="2" type="ORF">L916_10370</name>
    <name evidence="3" type="ORF">L917_10301</name>
</gene>
<sequence length="165" mass="18021">LACQLRLPPLLALLPDQRIPGPSERSLEFAAFWLVAAEDLCELGDVPPADRAQLSSISYCRASTAPVRGVGYPDHLPVESRGEYAVDDWRDTETAAKSAMMPLHAAPASLHNRLRAECKDRRIAFFAPMGGRRCDASTVNSWRSPRARISIRGKNGILCGASRPP</sequence>
<dbReference type="EMBL" id="KI686774">
    <property type="protein sequence ID" value="ETK84587.1"/>
    <property type="molecule type" value="Genomic_DNA"/>
</dbReference>
<dbReference type="Proteomes" id="UP000053864">
    <property type="component" value="Unassembled WGS sequence"/>
</dbReference>
<dbReference type="AlphaFoldDB" id="W2GNM2"/>
<evidence type="ECO:0000313" key="3">
    <source>
        <dbReference type="EMBL" id="ETL91118.1"/>
    </source>
</evidence>
<reference evidence="1" key="2">
    <citation type="submission" date="2013-11" db="EMBL/GenBank/DDBJ databases">
        <title>The Genome Sequence of Phytophthora parasitica CJ02B3.</title>
        <authorList>
            <consortium name="The Broad Institute Genomics Platform"/>
            <person name="Russ C."/>
            <person name="Tyler B."/>
            <person name="Panabieres F."/>
            <person name="Shan W."/>
            <person name="Tripathy S."/>
            <person name="Grunwald N."/>
            <person name="Machado M."/>
            <person name="Johnson C.S."/>
            <person name="Arredondo F."/>
            <person name="Hong C."/>
            <person name="Coffey M."/>
            <person name="Young S.K."/>
            <person name="Zeng Q."/>
            <person name="Gargeya S."/>
            <person name="Fitzgerald M."/>
            <person name="Abouelleil A."/>
            <person name="Alvarado L."/>
            <person name="Chapman S.B."/>
            <person name="Gainer-Dewar J."/>
            <person name="Goldberg J."/>
            <person name="Griggs A."/>
            <person name="Gujja S."/>
            <person name="Hansen M."/>
            <person name="Howarth C."/>
            <person name="Imamovic A."/>
            <person name="Ireland A."/>
            <person name="Larimer J."/>
            <person name="McCowan C."/>
            <person name="Murphy C."/>
            <person name="Pearson M."/>
            <person name="Poon T.W."/>
            <person name="Priest M."/>
            <person name="Roberts A."/>
            <person name="Saif S."/>
            <person name="Shea T."/>
            <person name="Sykes S."/>
            <person name="Wortman J."/>
            <person name="Nusbaum C."/>
            <person name="Birren B."/>
        </authorList>
    </citation>
    <scope>NUCLEOTIDE SEQUENCE [LARGE SCALE GENOMIC DNA]</scope>
    <source>
        <strain evidence="1">CJ02B3</strain>
    </source>
</reference>
<reference evidence="3" key="1">
    <citation type="submission" date="2013-11" db="EMBL/GenBank/DDBJ databases">
        <title>The Genome Sequence of Phytophthora parasitica CHvinca01.</title>
        <authorList>
            <consortium name="The Broad Institute Genomics Platform"/>
            <person name="Russ C."/>
            <person name="Tyler B."/>
            <person name="Panabieres F."/>
            <person name="Shan W."/>
            <person name="Tripathy S."/>
            <person name="Grunwald N."/>
            <person name="Machado M."/>
            <person name="Johnson C.S."/>
            <person name="Arredondo F."/>
            <person name="Hong C."/>
            <person name="Coffey M."/>
            <person name="Young S.K."/>
            <person name="Zeng Q."/>
            <person name="Gargeya S."/>
            <person name="Fitzgerald M."/>
            <person name="Abouelleil A."/>
            <person name="Alvarado L."/>
            <person name="Chapman S.B."/>
            <person name="Gainer-Dewar J."/>
            <person name="Goldberg J."/>
            <person name="Griggs A."/>
            <person name="Gujja S."/>
            <person name="Hansen M."/>
            <person name="Howarth C."/>
            <person name="Imamovic A."/>
            <person name="Ireland A."/>
            <person name="Larimer J."/>
            <person name="McCowan C."/>
            <person name="Murphy C."/>
            <person name="Pearson M."/>
            <person name="Poon T.W."/>
            <person name="Priest M."/>
            <person name="Roberts A."/>
            <person name="Saif S."/>
            <person name="Shea T."/>
            <person name="Sykes S."/>
            <person name="Wortman J."/>
            <person name="Nusbaum C."/>
            <person name="Birren B."/>
        </authorList>
    </citation>
    <scope>NUCLEOTIDE SEQUENCE [LARGE SCALE GENOMIC DNA]</scope>
    <source>
        <strain evidence="3">CHvinca01</strain>
    </source>
</reference>
<proteinExistence type="predicted"/>